<reference evidence="2" key="1">
    <citation type="journal article" date="2011" name="J. Bacteriol.">
        <title>Complete genome sequence of the haloaromatic acid-degrading bacterium Achromobacter xylosoxidans A8.</title>
        <authorList>
            <person name="Strnad H."/>
            <person name="Ridl J."/>
            <person name="Paces J."/>
            <person name="Kolar M."/>
            <person name="Vlcek C."/>
            <person name="Paces V."/>
        </authorList>
    </citation>
    <scope>NUCLEOTIDE SEQUENCE [LARGE SCALE GENOMIC DNA]</scope>
    <source>
        <strain evidence="2">A8</strain>
        <plasmid evidence="2">pA82</plasmid>
    </source>
</reference>
<accession>E3HYE6</accession>
<organism evidence="1 2">
    <name type="scientific">Achromobacter xylosoxidans (strain A8)</name>
    <dbReference type="NCBI Taxonomy" id="762376"/>
    <lineage>
        <taxon>Bacteria</taxon>
        <taxon>Pseudomonadati</taxon>
        <taxon>Pseudomonadota</taxon>
        <taxon>Betaproteobacteria</taxon>
        <taxon>Burkholderiales</taxon>
        <taxon>Alcaligenaceae</taxon>
        <taxon>Achromobacter</taxon>
    </lineage>
</organism>
<evidence type="ECO:0000313" key="1">
    <source>
        <dbReference type="EMBL" id="ADP20100.1"/>
    </source>
</evidence>
<dbReference type="KEGG" id="axy:AXYL_06818"/>
<dbReference type="Proteomes" id="UP000006876">
    <property type="component" value="Plasmid pA82"/>
</dbReference>
<keyword evidence="1" id="KW-0614">Plasmid</keyword>
<evidence type="ECO:0000313" key="2">
    <source>
        <dbReference type="Proteomes" id="UP000006876"/>
    </source>
</evidence>
<dbReference type="PATRIC" id="fig|762376.5.peg.6764"/>
<dbReference type="OrthoDB" id="9854478at2"/>
<proteinExistence type="predicted"/>
<sequence>MTTPQNRLWRVVLPWEQDDEGHFDTDVYAPTPESACLAAAAIMLDHDEHSGLESQAERDAWIKGRADEAVCVVDVRENALQDLRALFAHELGIGADCANAETICWEALRSVIRLHRSHLLTGRQEVQARQAYRVTRMADDGPRVHMDALRTLPMAVIEARAQGAPYEVQIL</sequence>
<dbReference type="AlphaFoldDB" id="E3HYE6"/>
<gene>
    <name evidence="1" type="ordered locus">AXYL_06818</name>
</gene>
<protein>
    <submittedName>
        <fullName evidence="1">Uncharacterized protein</fullName>
    </submittedName>
</protein>
<name>E3HYE6_ACHXA</name>
<dbReference type="EMBL" id="CP002289">
    <property type="protein sequence ID" value="ADP20100.1"/>
    <property type="molecule type" value="Genomic_DNA"/>
</dbReference>
<dbReference type="HOGENOM" id="CLU_1559590_0_0_4"/>
<dbReference type="RefSeq" id="WP_013397288.1">
    <property type="nucleotide sequence ID" value="NC_014642.1"/>
</dbReference>
<geneLocation type="plasmid" evidence="1 2">
    <name>pA82</name>
</geneLocation>